<protein>
    <submittedName>
        <fullName evidence="1">Chromosome segregation protein SMC</fullName>
    </submittedName>
</protein>
<dbReference type="Proteomes" id="UP001527181">
    <property type="component" value="Unassembled WGS sequence"/>
</dbReference>
<keyword evidence="2" id="KW-1185">Reference proteome</keyword>
<name>A0ABT4H5E9_PAEAL</name>
<evidence type="ECO:0000313" key="2">
    <source>
        <dbReference type="Proteomes" id="UP001527181"/>
    </source>
</evidence>
<proteinExistence type="predicted"/>
<reference evidence="1 2" key="1">
    <citation type="submission" date="2022-05" db="EMBL/GenBank/DDBJ databases">
        <title>Genome Sequencing of Bee-Associated Microbes.</title>
        <authorList>
            <person name="Dunlap C."/>
        </authorList>
    </citation>
    <scope>NUCLEOTIDE SEQUENCE [LARGE SCALE GENOMIC DNA]</scope>
    <source>
        <strain evidence="1 2">NRRL B-04010</strain>
    </source>
</reference>
<accession>A0ABT4H5E9</accession>
<gene>
    <name evidence="1" type="ORF">M5X12_27270</name>
</gene>
<dbReference type="EMBL" id="JAMDNP010000079">
    <property type="protein sequence ID" value="MCY9764213.1"/>
    <property type="molecule type" value="Genomic_DNA"/>
</dbReference>
<comment type="caution">
    <text evidence="1">The sequence shown here is derived from an EMBL/GenBank/DDBJ whole genome shotgun (WGS) entry which is preliminary data.</text>
</comment>
<organism evidence="1 2">
    <name type="scientific">Paenibacillus alvei</name>
    <name type="common">Bacillus alvei</name>
    <dbReference type="NCBI Taxonomy" id="44250"/>
    <lineage>
        <taxon>Bacteria</taxon>
        <taxon>Bacillati</taxon>
        <taxon>Bacillota</taxon>
        <taxon>Bacilli</taxon>
        <taxon>Bacillales</taxon>
        <taxon>Paenibacillaceae</taxon>
        <taxon>Paenibacillus</taxon>
    </lineage>
</organism>
<feature type="non-terminal residue" evidence="1">
    <location>
        <position position="1"/>
    </location>
</feature>
<sequence length="124" mass="13758">LTNANLPLPGLSVEDGELIYNGQKWDNMSGADQLQVSTAIVRKLKPDCGFILLDKLEQMDLDTLQEFGQWLEQEGLQAIATRVSTGNECSIIIEDGYVVGQEQPNIVQPPVHQETKTTWKAGEF</sequence>
<evidence type="ECO:0000313" key="1">
    <source>
        <dbReference type="EMBL" id="MCY9764213.1"/>
    </source>
</evidence>